<dbReference type="SUPFAM" id="SSF50249">
    <property type="entry name" value="Nucleic acid-binding proteins"/>
    <property type="match status" value="1"/>
</dbReference>
<dbReference type="PANTHER" id="PTHR21668">
    <property type="entry name" value="EIF-1A"/>
    <property type="match status" value="1"/>
</dbReference>
<dbReference type="SMART" id="SM00652">
    <property type="entry name" value="eIF1a"/>
    <property type="match status" value="1"/>
</dbReference>
<dbReference type="InterPro" id="IPR001253">
    <property type="entry name" value="TIF_eIF-1A"/>
</dbReference>
<proteinExistence type="inferred from homology"/>
<dbReference type="EMBL" id="GL348713">
    <property type="protein sequence ID" value="EFH70527.1"/>
    <property type="molecule type" value="Genomic_DNA"/>
</dbReference>
<dbReference type="GO" id="GO:0003723">
    <property type="term" value="F:RNA binding"/>
    <property type="evidence" value="ECO:0007669"/>
    <property type="project" value="InterPro"/>
</dbReference>
<sequence length="128" mass="14278">MKLTISSASLSIRNSGKSMYAQVVRMLGNGRCEAACVDGSKRLCHIRGTLHKKVWISAGDIILVGLRDYQDDKADVIHKFMPDEARFLKVYGELPKDIRLNEGVVGDLDQDDNSDDYIEFKDGETVSI</sequence>
<accession>D7KGR5</accession>
<evidence type="ECO:0000259" key="6">
    <source>
        <dbReference type="PROSITE" id="PS50832"/>
    </source>
</evidence>
<dbReference type="Pfam" id="PF01176">
    <property type="entry name" value="eIF-1a"/>
    <property type="match status" value="1"/>
</dbReference>
<comment type="similarity">
    <text evidence="1">Belongs to the eIF-1A family.</text>
</comment>
<evidence type="ECO:0000256" key="5">
    <source>
        <dbReference type="PROSITE-ProRule" id="PRU00181"/>
    </source>
</evidence>
<dbReference type="Gene3D" id="2.40.50.140">
    <property type="entry name" value="Nucleic acid-binding proteins"/>
    <property type="match status" value="1"/>
</dbReference>
<dbReference type="PROSITE" id="PS01262">
    <property type="entry name" value="IF1A"/>
    <property type="match status" value="1"/>
</dbReference>
<dbReference type="GO" id="GO:0003743">
    <property type="term" value="F:translation initiation factor activity"/>
    <property type="evidence" value="ECO:0007669"/>
    <property type="project" value="UniProtKB-UniRule"/>
</dbReference>
<dbReference type="InterPro" id="IPR018104">
    <property type="entry name" value="TIF_eIF-1A_CS"/>
</dbReference>
<feature type="domain" description="S1-like" evidence="6">
    <location>
        <begin position="19"/>
        <end position="81"/>
    </location>
</feature>
<keyword evidence="3 5" id="KW-0648">Protein biosynthesis</keyword>
<evidence type="ECO:0000256" key="2">
    <source>
        <dbReference type="ARBA" id="ARBA00022540"/>
    </source>
</evidence>
<dbReference type="HAMAP" id="MF_00216">
    <property type="entry name" value="aIF_1A"/>
    <property type="match status" value="1"/>
</dbReference>
<dbReference type="PROSITE" id="PS50832">
    <property type="entry name" value="S1_IF1_TYPE"/>
    <property type="match status" value="1"/>
</dbReference>
<evidence type="ECO:0000313" key="8">
    <source>
        <dbReference type="Proteomes" id="UP000008694"/>
    </source>
</evidence>
<evidence type="ECO:0000256" key="1">
    <source>
        <dbReference type="ARBA" id="ARBA00007392"/>
    </source>
</evidence>
<dbReference type="HOGENOM" id="CLU_109098_0_2_1"/>
<dbReference type="Gramene" id="scaffold_104799.1">
    <property type="protein sequence ID" value="scaffold_104799.1"/>
    <property type="gene ID" value="scaffold_104799.1"/>
</dbReference>
<dbReference type="InterPro" id="IPR012340">
    <property type="entry name" value="NA-bd_OB-fold"/>
</dbReference>
<protein>
    <recommendedName>
        <fullName evidence="4">Eukaryotic translation initiation factor 4C</fullName>
    </recommendedName>
</protein>
<organism evidence="8">
    <name type="scientific">Arabidopsis lyrata subsp. lyrata</name>
    <name type="common">Lyre-leaved rock-cress</name>
    <dbReference type="NCBI Taxonomy" id="81972"/>
    <lineage>
        <taxon>Eukaryota</taxon>
        <taxon>Viridiplantae</taxon>
        <taxon>Streptophyta</taxon>
        <taxon>Embryophyta</taxon>
        <taxon>Tracheophyta</taxon>
        <taxon>Spermatophyta</taxon>
        <taxon>Magnoliopsida</taxon>
        <taxon>eudicotyledons</taxon>
        <taxon>Gunneridae</taxon>
        <taxon>Pentapetalae</taxon>
        <taxon>rosids</taxon>
        <taxon>malvids</taxon>
        <taxon>Brassicales</taxon>
        <taxon>Brassicaceae</taxon>
        <taxon>Camelineae</taxon>
        <taxon>Arabidopsis</taxon>
    </lineage>
</organism>
<reference evidence="8" key="1">
    <citation type="journal article" date="2011" name="Nat. Genet.">
        <title>The Arabidopsis lyrata genome sequence and the basis of rapid genome size change.</title>
        <authorList>
            <person name="Hu T.T."/>
            <person name="Pattyn P."/>
            <person name="Bakker E.G."/>
            <person name="Cao J."/>
            <person name="Cheng J.-F."/>
            <person name="Clark R.M."/>
            <person name="Fahlgren N."/>
            <person name="Fawcett J.A."/>
            <person name="Grimwood J."/>
            <person name="Gundlach H."/>
            <person name="Haberer G."/>
            <person name="Hollister J.D."/>
            <person name="Ossowski S."/>
            <person name="Ottilar R.P."/>
            <person name="Salamov A.A."/>
            <person name="Schneeberger K."/>
            <person name="Spannagl M."/>
            <person name="Wang X."/>
            <person name="Yang L."/>
            <person name="Nasrallah M.E."/>
            <person name="Bergelson J."/>
            <person name="Carrington J.C."/>
            <person name="Gaut B.S."/>
            <person name="Schmutz J."/>
            <person name="Mayer K.F.X."/>
            <person name="Van de Peer Y."/>
            <person name="Grigoriev I.V."/>
            <person name="Nordborg M."/>
            <person name="Weigel D."/>
            <person name="Guo Y.-L."/>
        </authorList>
    </citation>
    <scope>NUCLEOTIDE SEQUENCE [LARGE SCALE GENOMIC DNA]</scope>
    <source>
        <strain evidence="8">cv. MN47</strain>
    </source>
</reference>
<evidence type="ECO:0000313" key="7">
    <source>
        <dbReference type="EMBL" id="EFH70527.1"/>
    </source>
</evidence>
<keyword evidence="8" id="KW-1185">Reference proteome</keyword>
<gene>
    <name evidence="7" type="ORF">ARALYDRAFT_892005</name>
</gene>
<dbReference type="STRING" id="81972.D7KGR5"/>
<evidence type="ECO:0000256" key="4">
    <source>
        <dbReference type="ARBA" id="ARBA00032507"/>
    </source>
</evidence>
<name>D7KGR5_ARALL</name>
<dbReference type="InterPro" id="IPR006196">
    <property type="entry name" value="RNA-binding_domain_S1_IF1"/>
</dbReference>
<dbReference type="CDD" id="cd05793">
    <property type="entry name" value="S1_IF1A"/>
    <property type="match status" value="1"/>
</dbReference>
<keyword evidence="2 5" id="KW-0396">Initiation factor</keyword>
<dbReference type="AlphaFoldDB" id="D7KGR5"/>
<evidence type="ECO:0000256" key="3">
    <source>
        <dbReference type="ARBA" id="ARBA00022917"/>
    </source>
</evidence>
<dbReference type="Proteomes" id="UP000008694">
    <property type="component" value="Unassembled WGS sequence"/>
</dbReference>
<dbReference type="eggNOG" id="KOG3403">
    <property type="taxonomic scope" value="Eukaryota"/>
</dbReference>